<sequence length="276" mass="30422">MECIPGCEVILPEIGTASVKTKFDACQSPAVLSFSVRSDGKVTSHTFAAGNELEVRPLRNNYWQLNLRVRLRAVGESHHAEACMETVRTGNLTCFMNGVIPDSASECSHDRHEANSGFFMVLLCVILVTCLLMIGVAVCTIMHRFYSQQKSGGSRKNSSISNGKGSMHCSLVKDPSTVCSLKFPEDRLEVITEEEDEKDFNSESDHNINDKLSDAVTEEVSNHSSGSGTPTSGHRASFLYKKDQVILPTQIQAQRRNSQPFMFPISDKKPPLTTFS</sequence>
<comment type="caution">
    <text evidence="3">The sequence shown here is derived from an EMBL/GenBank/DDBJ whole genome shotgun (WGS) entry which is preliminary data.</text>
</comment>
<keyword evidence="4" id="KW-1185">Reference proteome</keyword>
<feature type="transmembrane region" description="Helical" evidence="2">
    <location>
        <begin position="117"/>
        <end position="146"/>
    </location>
</feature>
<keyword evidence="2" id="KW-1133">Transmembrane helix</keyword>
<proteinExistence type="predicted"/>
<evidence type="ECO:0000313" key="3">
    <source>
        <dbReference type="EMBL" id="CAD5227668.1"/>
    </source>
</evidence>
<feature type="compositionally biased region" description="Low complexity" evidence="1">
    <location>
        <begin position="222"/>
        <end position="234"/>
    </location>
</feature>
<evidence type="ECO:0000256" key="2">
    <source>
        <dbReference type="SAM" id="Phobius"/>
    </source>
</evidence>
<feature type="region of interest" description="Disordered" evidence="1">
    <location>
        <begin position="253"/>
        <end position="276"/>
    </location>
</feature>
<protein>
    <submittedName>
        <fullName evidence="3">Uncharacterized protein</fullName>
    </submittedName>
</protein>
<dbReference type="Proteomes" id="UP000614601">
    <property type="component" value="Unassembled WGS sequence"/>
</dbReference>
<dbReference type="OrthoDB" id="5916231at2759"/>
<dbReference type="Proteomes" id="UP000783686">
    <property type="component" value="Unassembled WGS sequence"/>
</dbReference>
<gene>
    <name evidence="3" type="ORF">BOKJ2_LOCUS12288</name>
</gene>
<dbReference type="AlphaFoldDB" id="A0A811LL69"/>
<keyword evidence="2" id="KW-0812">Transmembrane</keyword>
<accession>A0A811LL69</accession>
<keyword evidence="2" id="KW-0472">Membrane</keyword>
<reference evidence="3" key="1">
    <citation type="submission" date="2020-09" db="EMBL/GenBank/DDBJ databases">
        <authorList>
            <person name="Kikuchi T."/>
        </authorList>
    </citation>
    <scope>NUCLEOTIDE SEQUENCE</scope>
    <source>
        <strain evidence="3">SH1</strain>
    </source>
</reference>
<evidence type="ECO:0000256" key="1">
    <source>
        <dbReference type="SAM" id="MobiDB-lite"/>
    </source>
</evidence>
<dbReference type="EMBL" id="CAJFDH010000006">
    <property type="protein sequence ID" value="CAD5227668.1"/>
    <property type="molecule type" value="Genomic_DNA"/>
</dbReference>
<name>A0A811LL69_9BILA</name>
<feature type="region of interest" description="Disordered" evidence="1">
    <location>
        <begin position="216"/>
        <end position="237"/>
    </location>
</feature>
<organism evidence="3 4">
    <name type="scientific">Bursaphelenchus okinawaensis</name>
    <dbReference type="NCBI Taxonomy" id="465554"/>
    <lineage>
        <taxon>Eukaryota</taxon>
        <taxon>Metazoa</taxon>
        <taxon>Ecdysozoa</taxon>
        <taxon>Nematoda</taxon>
        <taxon>Chromadorea</taxon>
        <taxon>Rhabditida</taxon>
        <taxon>Tylenchina</taxon>
        <taxon>Tylenchomorpha</taxon>
        <taxon>Aphelenchoidea</taxon>
        <taxon>Aphelenchoididae</taxon>
        <taxon>Bursaphelenchus</taxon>
    </lineage>
</organism>
<dbReference type="EMBL" id="CAJFCW020000006">
    <property type="protein sequence ID" value="CAG9123485.1"/>
    <property type="molecule type" value="Genomic_DNA"/>
</dbReference>
<evidence type="ECO:0000313" key="4">
    <source>
        <dbReference type="Proteomes" id="UP000614601"/>
    </source>
</evidence>